<evidence type="ECO:0000313" key="3">
    <source>
        <dbReference type="EMBL" id="BAE73513.1"/>
    </source>
</evidence>
<dbReference type="BioCyc" id="SGLO343509:SGP1_RS02180-MONOMER"/>
<dbReference type="EMBL" id="AP008232">
    <property type="protein sequence ID" value="BAE73513.1"/>
    <property type="molecule type" value="Genomic_DNA"/>
</dbReference>
<accession>Q2NWG2</accession>
<dbReference type="GO" id="GO:0045892">
    <property type="term" value="P:negative regulation of DNA-templated transcription"/>
    <property type="evidence" value="ECO:0007669"/>
    <property type="project" value="InterPro"/>
</dbReference>
<dbReference type="KEGG" id="sgl:SG0238"/>
<dbReference type="GO" id="GO:0003677">
    <property type="term" value="F:DNA binding"/>
    <property type="evidence" value="ECO:0007669"/>
    <property type="project" value="InterPro"/>
</dbReference>
<evidence type="ECO:0000313" key="5">
    <source>
        <dbReference type="Proteomes" id="UP000001932"/>
    </source>
</evidence>
<dbReference type="Pfam" id="PF16452">
    <property type="entry name" value="Phage_CI_C"/>
    <property type="match status" value="1"/>
</dbReference>
<evidence type="ECO:0000313" key="6">
    <source>
        <dbReference type="Proteomes" id="UP000245838"/>
    </source>
</evidence>
<dbReference type="GO" id="GO:0051259">
    <property type="term" value="P:protein complex oligomerization"/>
    <property type="evidence" value="ECO:0007669"/>
    <property type="project" value="InterPro"/>
</dbReference>
<sequence length="197" mass="22283">MLTINFKAGGGAVLDRIIQAYGFDTKIEYCKHLGITASNLSMRYKRDLYPSDLVVKCLVDTGVRLEWLTGGQGDMFAGPNARNQSQQQTLEVPAKHLLRGEIYDAGTFYLDIGWFKPERDIPVRPGMLMDGAKRYIVDYQFNEVNDGRWLTEIEGRLMVRDLFRIPIGRVKVCGGEMPFECGLQDIRIIAQVILSCV</sequence>
<gene>
    <name evidence="3" type="ordered locus">SG0238</name>
    <name evidence="4" type="ORF">SGGMMB4_00580</name>
</gene>
<dbReference type="InterPro" id="IPR010744">
    <property type="entry name" value="Phage_CI_N"/>
</dbReference>
<name>Q2NWG2_SODGM</name>
<dbReference type="Gene3D" id="1.10.260.40">
    <property type="entry name" value="lambda repressor-like DNA-binding domains"/>
    <property type="match status" value="1"/>
</dbReference>
<dbReference type="eggNOG" id="COG2932">
    <property type="taxonomic scope" value="Bacteria"/>
</dbReference>
<dbReference type="InterPro" id="IPR032499">
    <property type="entry name" value="Phage_CI_C"/>
</dbReference>
<protein>
    <submittedName>
        <fullName evidence="4">Bacteriophage CI repressor helix-turn-helix domain protein</fullName>
    </submittedName>
</protein>
<evidence type="ECO:0000259" key="1">
    <source>
        <dbReference type="Pfam" id="PF07022"/>
    </source>
</evidence>
<proteinExistence type="predicted"/>
<dbReference type="Pfam" id="PF07022">
    <property type="entry name" value="Phage_CI_repr"/>
    <property type="match status" value="1"/>
</dbReference>
<dbReference type="AlphaFoldDB" id="Q2NWG2"/>
<reference evidence="3 5" key="1">
    <citation type="journal article" date="2006" name="Genome Res.">
        <title>Massive genome erosion and functional adaptations provide insights into the symbiotic lifestyle of Sodalis glossinidius in the tsetse host.</title>
        <authorList>
            <person name="Toh H."/>
            <person name="Weiss B.L."/>
            <person name="Perkin S.A.H."/>
            <person name="Yamashita A."/>
            <person name="Oshima K."/>
            <person name="Hattori M."/>
            <person name="Aksoy S."/>
        </authorList>
    </citation>
    <scope>NUCLEOTIDE SEQUENCE [LARGE SCALE GENOMIC DNA]</scope>
    <source>
        <strain evidence="3">Morsitans</strain>
        <strain evidence="5">morsitans</strain>
    </source>
</reference>
<keyword evidence="5" id="KW-1185">Reference proteome</keyword>
<evidence type="ECO:0000313" key="4">
    <source>
        <dbReference type="EMBL" id="CRL43875.1"/>
    </source>
</evidence>
<dbReference type="EMBL" id="LN854557">
    <property type="protein sequence ID" value="CRL43875.1"/>
    <property type="molecule type" value="Genomic_DNA"/>
</dbReference>
<dbReference type="Proteomes" id="UP000245838">
    <property type="component" value="Chromosome sggmmb4_Chromosome"/>
</dbReference>
<dbReference type="InterPro" id="IPR010982">
    <property type="entry name" value="Lambda_DNA-bd_dom_sf"/>
</dbReference>
<dbReference type="Gene3D" id="2.10.109.10">
    <property type="entry name" value="Umud Fragment, subunit A"/>
    <property type="match status" value="1"/>
</dbReference>
<feature type="domain" description="Bacteriophage CI repressor C-terminal" evidence="2">
    <location>
        <begin position="91"/>
        <end position="193"/>
    </location>
</feature>
<organism evidence="3 5">
    <name type="scientific">Sodalis glossinidius (strain morsitans)</name>
    <dbReference type="NCBI Taxonomy" id="343509"/>
    <lineage>
        <taxon>Bacteria</taxon>
        <taxon>Pseudomonadati</taxon>
        <taxon>Pseudomonadota</taxon>
        <taxon>Gammaproteobacteria</taxon>
        <taxon>Enterobacterales</taxon>
        <taxon>Bruguierivoracaceae</taxon>
        <taxon>Sodalis</taxon>
    </lineage>
</organism>
<dbReference type="Proteomes" id="UP000001932">
    <property type="component" value="Chromosome"/>
</dbReference>
<evidence type="ECO:0000259" key="2">
    <source>
        <dbReference type="Pfam" id="PF16452"/>
    </source>
</evidence>
<dbReference type="HOGENOM" id="CLU_079055_0_0_6"/>
<feature type="domain" description="Bacteriophage CI repressor N-terminal" evidence="1">
    <location>
        <begin position="12"/>
        <end position="76"/>
    </location>
</feature>
<reference evidence="4 6" key="2">
    <citation type="submission" date="2015-05" db="EMBL/GenBank/DDBJ databases">
        <authorList>
            <person name="Goodhead I."/>
        </authorList>
    </citation>
    <scope>NUCLEOTIDE SEQUENCE [LARGE SCALE GENOMIC DNA]</scope>
    <source>
        <strain evidence="4">B4</strain>
        <strain evidence="6">morsitans</strain>
    </source>
</reference>